<feature type="domain" description="Fibronectin type-III" evidence="6">
    <location>
        <begin position="346"/>
        <end position="438"/>
    </location>
</feature>
<dbReference type="CDD" id="cd00063">
    <property type="entry name" value="FN3"/>
    <property type="match status" value="2"/>
</dbReference>
<dbReference type="Proteomes" id="UP000334990">
    <property type="component" value="Unassembled WGS sequence"/>
</dbReference>
<accession>A0A5M3W2P3</accession>
<feature type="region of interest" description="Disordered" evidence="4">
    <location>
        <begin position="229"/>
        <end position="255"/>
    </location>
</feature>
<dbReference type="AlphaFoldDB" id="A0A5M3W2P3"/>
<keyword evidence="1" id="KW-0119">Carbohydrate metabolism</keyword>
<comment type="caution">
    <text evidence="8">The sequence shown here is derived from an EMBL/GenBank/DDBJ whole genome shotgun (WGS) entry which is preliminary data.</text>
</comment>
<dbReference type="InterPro" id="IPR008965">
    <property type="entry name" value="CBM2/CBM3_carb-bd_dom_sf"/>
</dbReference>
<dbReference type="Pfam" id="PF13472">
    <property type="entry name" value="Lipase_GDSL_2"/>
    <property type="match status" value="1"/>
</dbReference>
<dbReference type="GO" id="GO:0004553">
    <property type="term" value="F:hydrolase activity, hydrolyzing O-glycosyl compounds"/>
    <property type="evidence" value="ECO:0007669"/>
    <property type="project" value="InterPro"/>
</dbReference>
<dbReference type="Gene3D" id="3.40.50.1110">
    <property type="entry name" value="SGNH hydrolase"/>
    <property type="match status" value="1"/>
</dbReference>
<dbReference type="SMART" id="SM00060">
    <property type="entry name" value="FN3"/>
    <property type="match status" value="2"/>
</dbReference>
<dbReference type="InterPro" id="IPR012291">
    <property type="entry name" value="CBM2_carb-bd_dom_sf"/>
</dbReference>
<sequence length="543" mass="55094">MGNMTRLLSGLTAGVALIAAAVFATGSASAESNGGVRVMPLGDSITDGLTVPGGYRINLWQRVVSGGYTVDFVGSGFNGPASLGDHDHEGHSGWRIDQIDANIVNWLRTYTPRTMLLHIGTNDMFQNPSGAPARLATLIDRITTNAPNTELFVATIIPLSGADAAVRTFNAAIPGIVQTRASAGRRVHLVEMYSALTTADLADGVHPNAGGYNKMAAVWYNALQSVPGSLSNGTPSPSPTDTTPPTTPGAPSAANVTASAATISWGASTDPGGSGLAGYNLYREQGATDPQIGQSATNSVTLTGLTAGTQYQLYVRARDGAGNLSGNSTLVTFTTTTSGDTSPPTAPGALTASGTTTTGTNLSWTASSDNTGVTGYDILRAPGASGGAFTQADTATATSFSDTGLTAGTTYRYQVRARDAAGNLSPVSNTVQITTQTGGTTGTCTATPTVQTQWNSGYVIQPLTIANTGTATITGWTVTLTLPAGHTLTGSWNGTVTVSGQSVTIRNVGHNGTLAPGASTTSVGFQVSRPNGNTALPSGYTCA</sequence>
<dbReference type="Pfam" id="PF00041">
    <property type="entry name" value="fn3"/>
    <property type="match status" value="2"/>
</dbReference>
<organism evidence="8 9">
    <name type="scientific">Acrocarpospora corrugata</name>
    <dbReference type="NCBI Taxonomy" id="35763"/>
    <lineage>
        <taxon>Bacteria</taxon>
        <taxon>Bacillati</taxon>
        <taxon>Actinomycetota</taxon>
        <taxon>Actinomycetes</taxon>
        <taxon>Streptosporangiales</taxon>
        <taxon>Streptosporangiaceae</taxon>
        <taxon>Acrocarpospora</taxon>
    </lineage>
</organism>
<dbReference type="SUPFAM" id="SSF49265">
    <property type="entry name" value="Fibronectin type III"/>
    <property type="match status" value="1"/>
</dbReference>
<dbReference type="InterPro" id="IPR003961">
    <property type="entry name" value="FN3_dom"/>
</dbReference>
<dbReference type="InterPro" id="IPR001919">
    <property type="entry name" value="CBD2"/>
</dbReference>
<dbReference type="InterPro" id="IPR051532">
    <property type="entry name" value="Ester_Hydrolysis_Enzymes"/>
</dbReference>
<dbReference type="InterPro" id="IPR013783">
    <property type="entry name" value="Ig-like_fold"/>
</dbReference>
<evidence type="ECO:0000259" key="7">
    <source>
        <dbReference type="PROSITE" id="PS51173"/>
    </source>
</evidence>
<evidence type="ECO:0000256" key="4">
    <source>
        <dbReference type="SAM" id="MobiDB-lite"/>
    </source>
</evidence>
<evidence type="ECO:0008006" key="10">
    <source>
        <dbReference type="Google" id="ProtNLM"/>
    </source>
</evidence>
<keyword evidence="2" id="KW-0378">Hydrolase</keyword>
<dbReference type="SUPFAM" id="SSF52266">
    <property type="entry name" value="SGNH hydrolase"/>
    <property type="match status" value="1"/>
</dbReference>
<dbReference type="GO" id="GO:0000272">
    <property type="term" value="P:polysaccharide catabolic process"/>
    <property type="evidence" value="ECO:0007669"/>
    <property type="project" value="UniProtKB-KW"/>
</dbReference>
<dbReference type="GO" id="GO:0004622">
    <property type="term" value="F:phosphatidylcholine lysophospholipase activity"/>
    <property type="evidence" value="ECO:0007669"/>
    <property type="project" value="TreeGrafter"/>
</dbReference>
<feature type="signal peptide" evidence="5">
    <location>
        <begin position="1"/>
        <end position="30"/>
    </location>
</feature>
<feature type="chain" id="PRO_5024361372" description="SGNH hydrolase" evidence="5">
    <location>
        <begin position="31"/>
        <end position="543"/>
    </location>
</feature>
<dbReference type="PROSITE" id="PS50853">
    <property type="entry name" value="FN3"/>
    <property type="match status" value="2"/>
</dbReference>
<reference evidence="8 9" key="1">
    <citation type="submission" date="2019-10" db="EMBL/GenBank/DDBJ databases">
        <title>Whole genome shotgun sequence of Acrocarpospora corrugata NBRC 13972.</title>
        <authorList>
            <person name="Ichikawa N."/>
            <person name="Kimura A."/>
            <person name="Kitahashi Y."/>
            <person name="Komaki H."/>
            <person name="Oguchi A."/>
        </authorList>
    </citation>
    <scope>NUCLEOTIDE SEQUENCE [LARGE SCALE GENOMIC DNA]</scope>
    <source>
        <strain evidence="8 9">NBRC 13972</strain>
    </source>
</reference>
<feature type="domain" description="CBM2" evidence="7">
    <location>
        <begin position="437"/>
        <end position="543"/>
    </location>
</feature>
<protein>
    <recommendedName>
        <fullName evidence="10">SGNH hydrolase</fullName>
    </recommendedName>
</protein>
<keyword evidence="2" id="KW-0326">Glycosidase</keyword>
<dbReference type="SMART" id="SM00637">
    <property type="entry name" value="CBD_II"/>
    <property type="match status" value="1"/>
</dbReference>
<proteinExistence type="predicted"/>
<feature type="region of interest" description="Disordered" evidence="4">
    <location>
        <begin position="335"/>
        <end position="366"/>
    </location>
</feature>
<dbReference type="InterPro" id="IPR013830">
    <property type="entry name" value="SGNH_hydro"/>
</dbReference>
<dbReference type="PANTHER" id="PTHR30383:SF5">
    <property type="entry name" value="SGNH HYDROLASE-TYPE ESTERASE DOMAIN-CONTAINING PROTEIN"/>
    <property type="match status" value="1"/>
</dbReference>
<name>A0A5M3W2P3_9ACTN</name>
<dbReference type="SUPFAM" id="SSF49384">
    <property type="entry name" value="Carbohydrate-binding domain"/>
    <property type="match status" value="1"/>
</dbReference>
<keyword evidence="9" id="KW-1185">Reference proteome</keyword>
<dbReference type="CDD" id="cd01833">
    <property type="entry name" value="XynB_like"/>
    <property type="match status" value="1"/>
</dbReference>
<dbReference type="Gene3D" id="2.60.40.10">
    <property type="entry name" value="Immunoglobulins"/>
    <property type="match status" value="2"/>
</dbReference>
<dbReference type="EMBL" id="BLAD01000047">
    <property type="protein sequence ID" value="GES00868.1"/>
    <property type="molecule type" value="Genomic_DNA"/>
</dbReference>
<evidence type="ECO:0000256" key="3">
    <source>
        <dbReference type="ARBA" id="ARBA00023326"/>
    </source>
</evidence>
<feature type="compositionally biased region" description="Low complexity" evidence="4">
    <location>
        <begin position="239"/>
        <end position="255"/>
    </location>
</feature>
<dbReference type="Pfam" id="PF00553">
    <property type="entry name" value="CBM_2"/>
    <property type="match status" value="1"/>
</dbReference>
<evidence type="ECO:0000313" key="8">
    <source>
        <dbReference type="EMBL" id="GES00868.1"/>
    </source>
</evidence>
<dbReference type="PANTHER" id="PTHR30383">
    <property type="entry name" value="THIOESTERASE 1/PROTEASE 1/LYSOPHOSPHOLIPASE L1"/>
    <property type="match status" value="1"/>
</dbReference>
<feature type="domain" description="Fibronectin type-III" evidence="6">
    <location>
        <begin position="247"/>
        <end position="339"/>
    </location>
</feature>
<gene>
    <name evidence="8" type="ORF">Acor_29320</name>
</gene>
<dbReference type="GO" id="GO:0030247">
    <property type="term" value="F:polysaccharide binding"/>
    <property type="evidence" value="ECO:0007669"/>
    <property type="project" value="UniProtKB-UniRule"/>
</dbReference>
<evidence type="ECO:0000259" key="6">
    <source>
        <dbReference type="PROSITE" id="PS50853"/>
    </source>
</evidence>
<dbReference type="Gene3D" id="2.60.40.290">
    <property type="match status" value="1"/>
</dbReference>
<evidence type="ECO:0000313" key="9">
    <source>
        <dbReference type="Proteomes" id="UP000334990"/>
    </source>
</evidence>
<keyword evidence="3" id="KW-0624">Polysaccharide degradation</keyword>
<dbReference type="InterPro" id="IPR036514">
    <property type="entry name" value="SGNH_hydro_sf"/>
</dbReference>
<evidence type="ECO:0000256" key="1">
    <source>
        <dbReference type="ARBA" id="ARBA00023277"/>
    </source>
</evidence>
<dbReference type="InterPro" id="IPR036116">
    <property type="entry name" value="FN3_sf"/>
</dbReference>
<evidence type="ECO:0000256" key="2">
    <source>
        <dbReference type="ARBA" id="ARBA00023295"/>
    </source>
</evidence>
<dbReference type="PROSITE" id="PS51173">
    <property type="entry name" value="CBM2"/>
    <property type="match status" value="1"/>
</dbReference>
<keyword evidence="5" id="KW-0732">Signal</keyword>
<evidence type="ECO:0000256" key="5">
    <source>
        <dbReference type="SAM" id="SignalP"/>
    </source>
</evidence>